<sequence length="57" mass="6297">MEANSVGIGKAQKDTSPTTLSWFFCMLDITDAALEQMHHLHAALTEILRLYPAVPLV</sequence>
<keyword evidence="1" id="KW-0560">Oxidoreductase</keyword>
<dbReference type="Gene3D" id="1.10.630.10">
    <property type="entry name" value="Cytochrome P450"/>
    <property type="match status" value="1"/>
</dbReference>
<dbReference type="GO" id="GO:0036204">
    <property type="term" value="F:abieta-7,13-dien-18-ol hydroxylase activity"/>
    <property type="evidence" value="ECO:0007669"/>
    <property type="project" value="UniProtKB-EC"/>
</dbReference>
<keyword evidence="2" id="KW-1185">Reference proteome</keyword>
<organism evidence="1 2">
    <name type="scientific">Rosa chinensis</name>
    <name type="common">China rose</name>
    <dbReference type="NCBI Taxonomy" id="74649"/>
    <lineage>
        <taxon>Eukaryota</taxon>
        <taxon>Viridiplantae</taxon>
        <taxon>Streptophyta</taxon>
        <taxon>Embryophyta</taxon>
        <taxon>Tracheophyta</taxon>
        <taxon>Spermatophyta</taxon>
        <taxon>Magnoliopsida</taxon>
        <taxon>eudicotyledons</taxon>
        <taxon>Gunneridae</taxon>
        <taxon>Pentapetalae</taxon>
        <taxon>rosids</taxon>
        <taxon>fabids</taxon>
        <taxon>Rosales</taxon>
        <taxon>Rosaceae</taxon>
        <taxon>Rosoideae</taxon>
        <taxon>Rosoideae incertae sedis</taxon>
        <taxon>Rosa</taxon>
    </lineage>
</organism>
<dbReference type="EC" id="1.14.14.145" evidence="1"/>
<name>A0A2P6QGZ8_ROSCH</name>
<dbReference type="GO" id="GO:0005506">
    <property type="term" value="F:iron ion binding"/>
    <property type="evidence" value="ECO:0007669"/>
    <property type="project" value="InterPro"/>
</dbReference>
<accession>A0A2P6QGZ8</accession>
<protein>
    <submittedName>
        <fullName evidence="1">Putative abieta-7,13-dien-18-ol hydroxylase</fullName>
        <ecNumber evidence="1">1.14.14.145</ecNumber>
    </submittedName>
</protein>
<dbReference type="GO" id="GO:0020037">
    <property type="term" value="F:heme binding"/>
    <property type="evidence" value="ECO:0007669"/>
    <property type="project" value="InterPro"/>
</dbReference>
<dbReference type="SUPFAM" id="SSF48264">
    <property type="entry name" value="Cytochrome P450"/>
    <property type="match status" value="1"/>
</dbReference>
<evidence type="ECO:0000313" key="1">
    <source>
        <dbReference type="EMBL" id="PRQ33454.1"/>
    </source>
</evidence>
<dbReference type="Gramene" id="PRQ33454">
    <property type="protein sequence ID" value="PRQ33454"/>
    <property type="gene ID" value="RchiOBHm_Chr5g0057801"/>
</dbReference>
<reference evidence="1 2" key="1">
    <citation type="journal article" date="2018" name="Nat. Genet.">
        <title>The Rosa genome provides new insights in the design of modern roses.</title>
        <authorList>
            <person name="Bendahmane M."/>
        </authorList>
    </citation>
    <scope>NUCLEOTIDE SEQUENCE [LARGE SCALE GENOMIC DNA]</scope>
    <source>
        <strain evidence="2">cv. Old Blush</strain>
    </source>
</reference>
<dbReference type="EMBL" id="PDCK01000043">
    <property type="protein sequence ID" value="PRQ33454.1"/>
    <property type="molecule type" value="Genomic_DNA"/>
</dbReference>
<evidence type="ECO:0000313" key="2">
    <source>
        <dbReference type="Proteomes" id="UP000238479"/>
    </source>
</evidence>
<dbReference type="AlphaFoldDB" id="A0A2P6QGZ8"/>
<gene>
    <name evidence="1" type="ORF">RchiOBHm_Chr5g0057801</name>
</gene>
<proteinExistence type="predicted"/>
<dbReference type="Proteomes" id="UP000238479">
    <property type="component" value="Chromosome 5"/>
</dbReference>
<comment type="caution">
    <text evidence="1">The sequence shown here is derived from an EMBL/GenBank/DDBJ whole genome shotgun (WGS) entry which is preliminary data.</text>
</comment>
<dbReference type="InterPro" id="IPR036396">
    <property type="entry name" value="Cyt_P450_sf"/>
</dbReference>